<evidence type="ECO:0000259" key="3">
    <source>
        <dbReference type="Pfam" id="PF13519"/>
    </source>
</evidence>
<sequence>MGFNNPYALGLLPLLGLIILMYMLKQQHEEMEISSLYLWNKVLSQSEVKKPWQKLKNNILMLMQLMAAFLIIMALANPFITKGKTLGGNVIIVIDRSGSMNAYHEGRTRLDIAKAMAQKAINESGKSSVFTLISVDKTAKVEFSGVTDKNEAIKAVEAIEKTNMSGSVKENLSLIKAVYRQFESANVLIYTDEEMELDDMKGEVIALGGYGSNVGIGHISYSEDGDAYTVLVRVKSTSQEPENRELALYGDDKLLALKDVKLAPGESSSLLFDGIRRGYRYIWAELTEEDALQEDNRAYLVLNSTEKKSVLLFSKKNVFVEKALSSIEGLEVYKTDDVSIRPEGYDLYIFDGITPTSFPNDGSLFFINPDESNPYFKSGKTIEGGRADMLNHDLNRNIDGFSFYISKIKNMERPYWADALIQVGNNTVAGAGIYGGKKIAYMAFDIHDSDFPLDASFPIFMYNMATYLTDMEEQGKNFYFSGETIPLNFISSIQGTEMEHPDGKKTSISEDLLDYGYSDTNSIGIYKLSYKKDDNAGEKIFAVNFPPEEGNKAFQGQWEGEKETGNGRGYTLMGMNLQIPIIIFVLLLLAAEWMVYIRGI</sequence>
<dbReference type="Gene3D" id="3.40.50.410">
    <property type="entry name" value="von Willebrand factor, type A domain"/>
    <property type="match status" value="1"/>
</dbReference>
<organism evidence="4 5">
    <name type="scientific">Lutispora thermophila DSM 19022</name>
    <dbReference type="NCBI Taxonomy" id="1122184"/>
    <lineage>
        <taxon>Bacteria</taxon>
        <taxon>Bacillati</taxon>
        <taxon>Bacillota</taxon>
        <taxon>Clostridia</taxon>
        <taxon>Lutisporales</taxon>
        <taxon>Lutisporaceae</taxon>
        <taxon>Lutispora</taxon>
    </lineage>
</organism>
<name>A0A1M6GDT5_9FIRM</name>
<dbReference type="Proteomes" id="UP000184442">
    <property type="component" value="Unassembled WGS sequence"/>
</dbReference>
<dbReference type="STRING" id="1122184.SAMN02745176_02332"/>
<dbReference type="Pfam" id="PF13519">
    <property type="entry name" value="VWA_2"/>
    <property type="match status" value="1"/>
</dbReference>
<feature type="transmembrane region" description="Helical" evidence="1">
    <location>
        <begin position="6"/>
        <end position="24"/>
    </location>
</feature>
<proteinExistence type="predicted"/>
<dbReference type="InterPro" id="IPR036465">
    <property type="entry name" value="vWFA_dom_sf"/>
</dbReference>
<feature type="domain" description="Aerotolerance regulator N-terminal" evidence="2">
    <location>
        <begin position="1"/>
        <end position="78"/>
    </location>
</feature>
<protein>
    <submittedName>
        <fullName evidence="4">N-terminal double-transmembrane domain-containing protein</fullName>
    </submittedName>
</protein>
<dbReference type="OrthoDB" id="9780136at2"/>
<keyword evidence="1" id="KW-1133">Transmembrane helix</keyword>
<dbReference type="AlphaFoldDB" id="A0A1M6GDT5"/>
<dbReference type="SUPFAM" id="SSF53300">
    <property type="entry name" value="vWA-like"/>
    <property type="match status" value="1"/>
</dbReference>
<accession>A0A1M6GDT5</accession>
<dbReference type="CDD" id="cd00198">
    <property type="entry name" value="vWFA"/>
    <property type="match status" value="1"/>
</dbReference>
<evidence type="ECO:0000313" key="4">
    <source>
        <dbReference type="EMBL" id="SHJ08098.1"/>
    </source>
</evidence>
<evidence type="ECO:0000259" key="2">
    <source>
        <dbReference type="Pfam" id="PF07584"/>
    </source>
</evidence>
<feature type="domain" description="VWFA" evidence="3">
    <location>
        <begin position="90"/>
        <end position="193"/>
    </location>
</feature>
<evidence type="ECO:0000313" key="5">
    <source>
        <dbReference type="Proteomes" id="UP000184442"/>
    </source>
</evidence>
<dbReference type="RefSeq" id="WP_073026377.1">
    <property type="nucleotide sequence ID" value="NZ_FQZS01000015.1"/>
</dbReference>
<dbReference type="EMBL" id="FQZS01000015">
    <property type="protein sequence ID" value="SHJ08098.1"/>
    <property type="molecule type" value="Genomic_DNA"/>
</dbReference>
<gene>
    <name evidence="4" type="ORF">SAMN02745176_02332</name>
</gene>
<keyword evidence="5" id="KW-1185">Reference proteome</keyword>
<dbReference type="InterPro" id="IPR002035">
    <property type="entry name" value="VWF_A"/>
</dbReference>
<reference evidence="4 5" key="1">
    <citation type="submission" date="2016-11" db="EMBL/GenBank/DDBJ databases">
        <authorList>
            <person name="Jaros S."/>
            <person name="Januszkiewicz K."/>
            <person name="Wedrychowicz H."/>
        </authorList>
    </citation>
    <scope>NUCLEOTIDE SEQUENCE [LARGE SCALE GENOMIC DNA]</scope>
    <source>
        <strain evidence="4 5">DSM 19022</strain>
    </source>
</reference>
<keyword evidence="1" id="KW-0472">Membrane</keyword>
<feature type="transmembrane region" description="Helical" evidence="1">
    <location>
        <begin position="59"/>
        <end position="80"/>
    </location>
</feature>
<dbReference type="PANTHER" id="PTHR37464">
    <property type="entry name" value="BLL2463 PROTEIN"/>
    <property type="match status" value="1"/>
</dbReference>
<keyword evidence="1 4" id="KW-0812">Transmembrane</keyword>
<dbReference type="PANTHER" id="PTHR37464:SF1">
    <property type="entry name" value="BLL2463 PROTEIN"/>
    <property type="match status" value="1"/>
</dbReference>
<evidence type="ECO:0000256" key="1">
    <source>
        <dbReference type="SAM" id="Phobius"/>
    </source>
</evidence>
<dbReference type="InterPro" id="IPR024163">
    <property type="entry name" value="Aerotolerance_reg_N"/>
</dbReference>
<dbReference type="Pfam" id="PF07584">
    <property type="entry name" value="BatA"/>
    <property type="match status" value="1"/>
</dbReference>
<feature type="transmembrane region" description="Helical" evidence="1">
    <location>
        <begin position="577"/>
        <end position="597"/>
    </location>
</feature>